<dbReference type="AlphaFoldDB" id="A0A9D3ZQH1"/>
<reference evidence="1 2" key="1">
    <citation type="journal article" date="2021" name="Plant Biotechnol. J.">
        <title>Multi-omics assisted identification of the key and species-specific regulatory components of drought-tolerant mechanisms in Gossypium stocksii.</title>
        <authorList>
            <person name="Yu D."/>
            <person name="Ke L."/>
            <person name="Zhang D."/>
            <person name="Wu Y."/>
            <person name="Sun Y."/>
            <person name="Mei J."/>
            <person name="Sun J."/>
            <person name="Sun Y."/>
        </authorList>
    </citation>
    <scope>NUCLEOTIDE SEQUENCE [LARGE SCALE GENOMIC DNA]</scope>
    <source>
        <strain evidence="2">cv. E1</strain>
        <tissue evidence="1">Leaf</tissue>
    </source>
</reference>
<evidence type="ECO:0000313" key="1">
    <source>
        <dbReference type="EMBL" id="KAH1056317.1"/>
    </source>
</evidence>
<organism evidence="1 2">
    <name type="scientific">Gossypium stocksii</name>
    <dbReference type="NCBI Taxonomy" id="47602"/>
    <lineage>
        <taxon>Eukaryota</taxon>
        <taxon>Viridiplantae</taxon>
        <taxon>Streptophyta</taxon>
        <taxon>Embryophyta</taxon>
        <taxon>Tracheophyta</taxon>
        <taxon>Spermatophyta</taxon>
        <taxon>Magnoliopsida</taxon>
        <taxon>eudicotyledons</taxon>
        <taxon>Gunneridae</taxon>
        <taxon>Pentapetalae</taxon>
        <taxon>rosids</taxon>
        <taxon>malvids</taxon>
        <taxon>Malvales</taxon>
        <taxon>Malvaceae</taxon>
        <taxon>Malvoideae</taxon>
        <taxon>Gossypium</taxon>
    </lineage>
</organism>
<dbReference type="EMBL" id="JAIQCV010000010">
    <property type="protein sequence ID" value="KAH1056317.1"/>
    <property type="molecule type" value="Genomic_DNA"/>
</dbReference>
<evidence type="ECO:0000313" key="2">
    <source>
        <dbReference type="Proteomes" id="UP000828251"/>
    </source>
</evidence>
<proteinExistence type="predicted"/>
<evidence type="ECO:0008006" key="3">
    <source>
        <dbReference type="Google" id="ProtNLM"/>
    </source>
</evidence>
<protein>
    <recommendedName>
        <fullName evidence="3">Retrotransposon Copia-like N-terminal domain-containing protein</fullName>
    </recommendedName>
</protein>
<dbReference type="Proteomes" id="UP000828251">
    <property type="component" value="Unassembled WGS sequence"/>
</dbReference>
<name>A0A9D3ZQH1_9ROSI</name>
<comment type="caution">
    <text evidence="1">The sequence shown here is derived from an EMBL/GenBank/DDBJ whole genome shotgun (WGS) entry which is preliminary data.</text>
</comment>
<accession>A0A9D3ZQH1</accession>
<gene>
    <name evidence="1" type="ORF">J1N35_034382</name>
</gene>
<sequence>MFTGARVVQSFPPHDTVNLDDGNFVQWQQHIRWIIECYEITGFLEGMLLAPPFSVLSPEGFLVPNSDASTTACNVWNTTTHLFTIVIGAKLSRIHHDLHSLKICASQEVSFHANLLETVPSLPVMDFVCGGHPPSGGRWKGVPPNGPTSNYREFASPLGRGRELGISGGGAYLASGSCVPWWTKPRARVYTGSDACIGLPRILDLHVFDVSNSTGSNINAIHFGSNFDNDD</sequence>
<keyword evidence="2" id="KW-1185">Reference proteome</keyword>